<evidence type="ECO:0000259" key="2">
    <source>
        <dbReference type="PROSITE" id="PS50405"/>
    </source>
</evidence>
<dbReference type="SFLD" id="SFLDG00358">
    <property type="entry name" value="Main_(cytGST)"/>
    <property type="match status" value="1"/>
</dbReference>
<dbReference type="PROSITE" id="PS50405">
    <property type="entry name" value="GST_CTER"/>
    <property type="match status" value="1"/>
</dbReference>
<dbReference type="PANTHER" id="PTHR43969:SF8">
    <property type="entry name" value="GLUTATHIONE S TRANSFERASE E13, ISOFORM A-RELATED"/>
    <property type="match status" value="1"/>
</dbReference>
<keyword evidence="4" id="KW-1185">Reference proteome</keyword>
<evidence type="ECO:0000313" key="4">
    <source>
        <dbReference type="Proteomes" id="UP001142055"/>
    </source>
</evidence>
<proteinExistence type="predicted"/>
<evidence type="ECO:0000259" key="1">
    <source>
        <dbReference type="PROSITE" id="PS50404"/>
    </source>
</evidence>
<dbReference type="PROSITE" id="PS50404">
    <property type="entry name" value="GST_NTER"/>
    <property type="match status" value="1"/>
</dbReference>
<dbReference type="Gene3D" id="3.40.30.10">
    <property type="entry name" value="Glutaredoxin"/>
    <property type="match status" value="1"/>
</dbReference>
<organism evidence="3 4">
    <name type="scientific">Blomia tropicalis</name>
    <name type="common">Mite</name>
    <dbReference type="NCBI Taxonomy" id="40697"/>
    <lineage>
        <taxon>Eukaryota</taxon>
        <taxon>Metazoa</taxon>
        <taxon>Ecdysozoa</taxon>
        <taxon>Arthropoda</taxon>
        <taxon>Chelicerata</taxon>
        <taxon>Arachnida</taxon>
        <taxon>Acari</taxon>
        <taxon>Acariformes</taxon>
        <taxon>Sarcoptiformes</taxon>
        <taxon>Astigmata</taxon>
        <taxon>Glycyphagoidea</taxon>
        <taxon>Echimyopodidae</taxon>
        <taxon>Blomia</taxon>
    </lineage>
</organism>
<dbReference type="InterPro" id="IPR004045">
    <property type="entry name" value="Glutathione_S-Trfase_N"/>
</dbReference>
<dbReference type="SUPFAM" id="SSF47616">
    <property type="entry name" value="GST C-terminal domain-like"/>
    <property type="match status" value="1"/>
</dbReference>
<name>A0A9Q0RKE3_BLOTA</name>
<gene>
    <name evidence="3" type="ORF">RDWZM_008502</name>
</gene>
<sequence length="239" mass="27256">MSKPTLYYMWESPPCCTVIAIARILNIELDMKHVDLTKKDQNNPEFKKINPFAIVPTFVETDGYTLWESRAISTYLVQSRSPDSTLYPGSDLKKRSTIDKFLQYDLGTFNRAIYDVVSEIFKSGKLNEQNIPRLGEVLKTLEETLAANNESNGGPFITGDDQLTIADISMHFSWTLLSLLPERLIDQSSYPTIRAWNQAVIQALKPYNRDQKFTEAQRRLKAFITMMIESAKNTGAKTK</sequence>
<dbReference type="GO" id="GO:0006749">
    <property type="term" value="P:glutathione metabolic process"/>
    <property type="evidence" value="ECO:0007669"/>
    <property type="project" value="TreeGrafter"/>
</dbReference>
<evidence type="ECO:0000313" key="3">
    <source>
        <dbReference type="EMBL" id="KAJ6217345.1"/>
    </source>
</evidence>
<dbReference type="InterPro" id="IPR036249">
    <property type="entry name" value="Thioredoxin-like_sf"/>
</dbReference>
<dbReference type="EMBL" id="JAPWDV010000003">
    <property type="protein sequence ID" value="KAJ6217345.1"/>
    <property type="molecule type" value="Genomic_DNA"/>
</dbReference>
<dbReference type="InterPro" id="IPR010987">
    <property type="entry name" value="Glutathione-S-Trfase_C-like"/>
</dbReference>
<comment type="caution">
    <text evidence="3">The sequence shown here is derived from an EMBL/GenBank/DDBJ whole genome shotgun (WGS) entry which is preliminary data.</text>
</comment>
<dbReference type="OMA" id="LIMCEAT"/>
<feature type="domain" description="GST N-terminal" evidence="1">
    <location>
        <begin position="2"/>
        <end position="84"/>
    </location>
</feature>
<dbReference type="Proteomes" id="UP001142055">
    <property type="component" value="Chromosome 3"/>
</dbReference>
<dbReference type="GO" id="GO:0004364">
    <property type="term" value="F:glutathione transferase activity"/>
    <property type="evidence" value="ECO:0007669"/>
    <property type="project" value="TreeGrafter"/>
</dbReference>
<accession>A0A9Q0RKE3</accession>
<feature type="domain" description="GST C-terminal" evidence="2">
    <location>
        <begin position="91"/>
        <end position="223"/>
    </location>
</feature>
<dbReference type="PANTHER" id="PTHR43969">
    <property type="entry name" value="GLUTATHIONE S TRANSFERASE D10, ISOFORM A-RELATED"/>
    <property type="match status" value="1"/>
</dbReference>
<dbReference type="AlphaFoldDB" id="A0A9Q0RKE3"/>
<dbReference type="SFLD" id="SFLDS00019">
    <property type="entry name" value="Glutathione_Transferase_(cytos"/>
    <property type="match status" value="1"/>
</dbReference>
<dbReference type="InterPro" id="IPR040079">
    <property type="entry name" value="Glutathione_S-Trfase"/>
</dbReference>
<dbReference type="SUPFAM" id="SSF52833">
    <property type="entry name" value="Thioredoxin-like"/>
    <property type="match status" value="1"/>
</dbReference>
<dbReference type="Gene3D" id="1.20.1050.10">
    <property type="match status" value="1"/>
</dbReference>
<protein>
    <submittedName>
        <fullName evidence="3">Uncharacterized protein</fullName>
    </submittedName>
</protein>
<reference evidence="3" key="1">
    <citation type="submission" date="2022-12" db="EMBL/GenBank/DDBJ databases">
        <title>Genome assemblies of Blomia tropicalis.</title>
        <authorList>
            <person name="Cui Y."/>
        </authorList>
    </citation>
    <scope>NUCLEOTIDE SEQUENCE</scope>
    <source>
        <tissue evidence="3">Adult mites</tissue>
    </source>
</reference>
<dbReference type="Pfam" id="PF02798">
    <property type="entry name" value="GST_N"/>
    <property type="match status" value="1"/>
</dbReference>
<dbReference type="InterPro" id="IPR036282">
    <property type="entry name" value="Glutathione-S-Trfase_C_sf"/>
</dbReference>